<evidence type="ECO:0000313" key="1">
    <source>
        <dbReference type="EMBL" id="MBB3148676.1"/>
    </source>
</evidence>
<gene>
    <name evidence="1" type="ORF">FHS21_005124</name>
</gene>
<sequence>MTIPSPTLPSIDPNRWLECERGFTVIAESEDRSPEALKVLIVEAIDAGWSEEEVRRALSDMIRAKGISGEEGDRWLHV</sequence>
<protein>
    <submittedName>
        <fullName evidence="1">Uncharacterized protein</fullName>
    </submittedName>
</protein>
<dbReference type="EMBL" id="JACHXN010000021">
    <property type="protein sequence ID" value="MBB3148676.1"/>
    <property type="molecule type" value="Genomic_DNA"/>
</dbReference>
<dbReference type="AlphaFoldDB" id="A0A839UCB6"/>
<proteinExistence type="predicted"/>
<name>A0A839UCB6_9HYPH</name>
<evidence type="ECO:0000313" key="2">
    <source>
        <dbReference type="Proteomes" id="UP000554520"/>
    </source>
</evidence>
<accession>A0A839UCB6</accession>
<dbReference type="RefSeq" id="WP_183664561.1">
    <property type="nucleotide sequence ID" value="NZ_JACHXN010000021.1"/>
</dbReference>
<reference evidence="1 2" key="1">
    <citation type="submission" date="2020-08" db="EMBL/GenBank/DDBJ databases">
        <title>Genomic Encyclopedia of Type Strains, Phase III (KMG-III): the genomes of soil and plant-associated and newly described type strains.</title>
        <authorList>
            <person name="Whitman W."/>
        </authorList>
    </citation>
    <scope>NUCLEOTIDE SEQUENCE [LARGE SCALE GENOMIC DNA]</scope>
    <source>
        <strain evidence="1 2">CECT 7015</strain>
    </source>
</reference>
<organism evidence="1 2">
    <name type="scientific">Phyllobacterium trifolii</name>
    <dbReference type="NCBI Taxonomy" id="300193"/>
    <lineage>
        <taxon>Bacteria</taxon>
        <taxon>Pseudomonadati</taxon>
        <taxon>Pseudomonadota</taxon>
        <taxon>Alphaproteobacteria</taxon>
        <taxon>Hyphomicrobiales</taxon>
        <taxon>Phyllobacteriaceae</taxon>
        <taxon>Phyllobacterium</taxon>
    </lineage>
</organism>
<keyword evidence="2" id="KW-1185">Reference proteome</keyword>
<comment type="caution">
    <text evidence="1">The sequence shown here is derived from an EMBL/GenBank/DDBJ whole genome shotgun (WGS) entry which is preliminary data.</text>
</comment>
<dbReference type="Proteomes" id="UP000554520">
    <property type="component" value="Unassembled WGS sequence"/>
</dbReference>